<dbReference type="InterPro" id="IPR046601">
    <property type="entry name" value="DUF6660"/>
</dbReference>
<dbReference type="EMBL" id="CP107006">
    <property type="protein sequence ID" value="UYQ95431.1"/>
    <property type="molecule type" value="Genomic_DNA"/>
</dbReference>
<evidence type="ECO:0008006" key="3">
    <source>
        <dbReference type="Google" id="ProtNLM"/>
    </source>
</evidence>
<keyword evidence="2" id="KW-1185">Reference proteome</keyword>
<sequence>MKLFPVLLAFFLLVLSILPCRDGIDACAEEATPTAFHQPEHQEHEQHADACSPFCACACCSIQSMKAPFIVATAAPLYAIIVYASTFVPDVSEMPLPIWQPPRLTA</sequence>
<evidence type="ECO:0000313" key="1">
    <source>
        <dbReference type="EMBL" id="UYQ95431.1"/>
    </source>
</evidence>
<dbReference type="Proteomes" id="UP001162741">
    <property type="component" value="Chromosome"/>
</dbReference>
<gene>
    <name evidence="1" type="ORF">MKQ68_10005</name>
</gene>
<dbReference type="Pfam" id="PF20365">
    <property type="entry name" value="DUF6660"/>
    <property type="match status" value="1"/>
</dbReference>
<organism evidence="1 2">
    <name type="scientific">Chitinophaga horti</name>
    <dbReference type="NCBI Taxonomy" id="2920382"/>
    <lineage>
        <taxon>Bacteria</taxon>
        <taxon>Pseudomonadati</taxon>
        <taxon>Bacteroidota</taxon>
        <taxon>Chitinophagia</taxon>
        <taxon>Chitinophagales</taxon>
        <taxon>Chitinophagaceae</taxon>
        <taxon>Chitinophaga</taxon>
    </lineage>
</organism>
<evidence type="ECO:0000313" key="2">
    <source>
        <dbReference type="Proteomes" id="UP001162741"/>
    </source>
</evidence>
<dbReference type="RefSeq" id="WP_244839112.1">
    <property type="nucleotide sequence ID" value="NZ_CP107006.1"/>
</dbReference>
<name>A0ABY6J7X9_9BACT</name>
<accession>A0ABY6J7X9</accession>
<proteinExistence type="predicted"/>
<protein>
    <recommendedName>
        <fullName evidence="3">DUF2946 domain-containing protein</fullName>
    </recommendedName>
</protein>
<reference evidence="1" key="1">
    <citation type="submission" date="2022-10" db="EMBL/GenBank/DDBJ databases">
        <title>Chitinophaga sp. nov., isolated from soil.</title>
        <authorList>
            <person name="Jeon C.O."/>
        </authorList>
    </citation>
    <scope>NUCLEOTIDE SEQUENCE</scope>
    <source>
        <strain evidence="1">R8</strain>
    </source>
</reference>